<feature type="compositionally biased region" description="Low complexity" evidence="1">
    <location>
        <begin position="58"/>
        <end position="67"/>
    </location>
</feature>
<dbReference type="PANTHER" id="PTHR46599">
    <property type="entry name" value="PIGGYBAC TRANSPOSABLE ELEMENT-DERIVED PROTEIN 4"/>
    <property type="match status" value="1"/>
</dbReference>
<dbReference type="EMBL" id="CAICTM010000353">
    <property type="protein sequence ID" value="CAB9508624.1"/>
    <property type="molecule type" value="Genomic_DNA"/>
</dbReference>
<feature type="compositionally biased region" description="Acidic residues" evidence="1">
    <location>
        <begin position="265"/>
        <end position="279"/>
    </location>
</feature>
<feature type="compositionally biased region" description="Polar residues" evidence="1">
    <location>
        <begin position="189"/>
        <end position="202"/>
    </location>
</feature>
<evidence type="ECO:0000313" key="3">
    <source>
        <dbReference type="EMBL" id="CAB9508624.1"/>
    </source>
</evidence>
<feature type="region of interest" description="Disordered" evidence="1">
    <location>
        <begin position="1"/>
        <end position="22"/>
    </location>
</feature>
<evidence type="ECO:0000259" key="2">
    <source>
        <dbReference type="Pfam" id="PF13843"/>
    </source>
</evidence>
<keyword evidence="4" id="KW-1185">Reference proteome</keyword>
<feature type="region of interest" description="Disordered" evidence="1">
    <location>
        <begin position="181"/>
        <end position="279"/>
    </location>
</feature>
<feature type="compositionally biased region" description="Basic and acidic residues" evidence="1">
    <location>
        <begin position="965"/>
        <end position="981"/>
    </location>
</feature>
<dbReference type="Pfam" id="PF13843">
    <property type="entry name" value="DDE_Tnp_1_7"/>
    <property type="match status" value="1"/>
</dbReference>
<feature type="compositionally biased region" description="Polar residues" evidence="1">
    <location>
        <begin position="238"/>
        <end position="249"/>
    </location>
</feature>
<dbReference type="AlphaFoldDB" id="A0A9N8DZ02"/>
<organism evidence="3 4">
    <name type="scientific">Seminavis robusta</name>
    <dbReference type="NCBI Taxonomy" id="568900"/>
    <lineage>
        <taxon>Eukaryota</taxon>
        <taxon>Sar</taxon>
        <taxon>Stramenopiles</taxon>
        <taxon>Ochrophyta</taxon>
        <taxon>Bacillariophyta</taxon>
        <taxon>Bacillariophyceae</taxon>
        <taxon>Bacillariophycidae</taxon>
        <taxon>Naviculales</taxon>
        <taxon>Naviculaceae</taxon>
        <taxon>Seminavis</taxon>
    </lineage>
</organism>
<feature type="region of interest" description="Disordered" evidence="1">
    <location>
        <begin position="36"/>
        <end position="67"/>
    </location>
</feature>
<feature type="compositionally biased region" description="Low complexity" evidence="1">
    <location>
        <begin position="203"/>
        <end position="214"/>
    </location>
</feature>
<feature type="compositionally biased region" description="Acidic residues" evidence="1">
    <location>
        <begin position="947"/>
        <end position="964"/>
    </location>
</feature>
<dbReference type="Proteomes" id="UP001153069">
    <property type="component" value="Unassembled WGS sequence"/>
</dbReference>
<dbReference type="InterPro" id="IPR029526">
    <property type="entry name" value="PGBD"/>
</dbReference>
<gene>
    <name evidence="3" type="ORF">SEMRO_354_G124780.1</name>
</gene>
<feature type="region of interest" description="Disordered" evidence="1">
    <location>
        <begin position="930"/>
        <end position="989"/>
    </location>
</feature>
<proteinExistence type="predicted"/>
<reference evidence="3" key="1">
    <citation type="submission" date="2020-06" db="EMBL/GenBank/DDBJ databases">
        <authorList>
            <consortium name="Plant Systems Biology data submission"/>
        </authorList>
    </citation>
    <scope>NUCLEOTIDE SEQUENCE</scope>
    <source>
        <strain evidence="3">D6</strain>
    </source>
</reference>
<dbReference type="PANTHER" id="PTHR46599:SF3">
    <property type="entry name" value="PIGGYBAC TRANSPOSABLE ELEMENT-DERIVED PROTEIN 4"/>
    <property type="match status" value="1"/>
</dbReference>
<comment type="caution">
    <text evidence="3">The sequence shown here is derived from an EMBL/GenBank/DDBJ whole genome shotgun (WGS) entry which is preliminary data.</text>
</comment>
<sequence length="989" mass="111113">MEDQPMPLLDGQSGPEGEETGLSIVRETLDLSQLITGGATQASMPSEEENNNEKVVPQETETQETQDTITTATATKSNQRKKRQTFSYAGRHFKCNSEVFLDQTYSNSYLQRYPQNDLELVGKVIQCPTTKNGRKYGFRWVTLGTLMNVEWTKSYVDFTAAFRAKLKGLILAYEEEQKQLSAGLEGTPADQSQADTSTGRASNNGETPTTNETTAKGSGGSGGPTDEERAQAYASLKTACSTGRGTSSEGRQRHGGRRITRGDDVDGYESDSEDGEDLDQYDDAFNLTQFAEYDTDDDIFEIQATDGTTVAKEDTYGKLAQKLQWKFESVKPGDVPFVEKSHMRRGKDAKMQLKPGVGDKWKDPFECFQRLGCSWEFVTALTRESNNYANNHLLDKERKKKLCGGKWKDISVKEMFVFLGILLKISMSPTDGGGYRAYFRKECETINYCNRIDPMPIKNSAGWAHEYMSLTRFKQIRAAFHPEDKDMAAGTSDKCYQLRRAINSTNSASKSVFEAGSHCAFDEGGVACRSRFCPVRQYNKDKPNKFRVDFFILACSSTYAILHMDVYQGRNAKNISIDESIHDLPTTQKAVMNAVMSTFGDDGQGARHIAMDNRYMCPELAVLLLTKCGCYSTGTCRRRRKGFPGDLLDLDKSKDARGEYRIVADKVNRLLMMQWVDSKVVTMVSSKNDTTVGTVKRQVGPIARQLDCPSAMIGYQKTMFGVDKGDEMRAHFGGFSTKAHFKKWYKRVFLAILDVMLMNAQIAWNLSAQEKASRNRNELKRHEFMLFVAESLLEYDEPEAITATKQTQEDPMKGHLPLQPKKASSRQRCIVCRLESGKYFDPTLGASGIRSGLSVCSVCGVFAHNHIVTESDRHIHKLKQFQNMTCFEIAHHPDGLALWPIRDANHTKGPRSTCRKAPVWRSLRKLYGKSEVETRKHSGKRKRQDDQGDDNLTDDSADNEEADKDNDKAQVNDAARSRLCDSSDENLYD</sequence>
<accession>A0A9N8DZ02</accession>
<name>A0A9N8DZ02_9STRA</name>
<evidence type="ECO:0000313" key="4">
    <source>
        <dbReference type="Proteomes" id="UP001153069"/>
    </source>
</evidence>
<evidence type="ECO:0000256" key="1">
    <source>
        <dbReference type="SAM" id="MobiDB-lite"/>
    </source>
</evidence>
<dbReference type="OrthoDB" id="118105at2759"/>
<feature type="domain" description="PiggyBac transposable element-derived protein" evidence="2">
    <location>
        <begin position="363"/>
        <end position="760"/>
    </location>
</feature>
<protein>
    <submittedName>
        <fullName evidence="3">Inherit from opiNOG: PiggyBac transposable element-derived protein</fullName>
    </submittedName>
</protein>